<feature type="domain" description="F-box" evidence="1">
    <location>
        <begin position="5"/>
        <end position="50"/>
    </location>
</feature>
<name>A0AAV9UVB8_9PEZI</name>
<dbReference type="SUPFAM" id="SSF52047">
    <property type="entry name" value="RNI-like"/>
    <property type="match status" value="1"/>
</dbReference>
<dbReference type="Gene3D" id="3.80.10.10">
    <property type="entry name" value="Ribonuclease Inhibitor"/>
    <property type="match status" value="1"/>
</dbReference>
<dbReference type="InterPro" id="IPR032675">
    <property type="entry name" value="LRR_dom_sf"/>
</dbReference>
<dbReference type="InterPro" id="IPR001810">
    <property type="entry name" value="F-box_dom"/>
</dbReference>
<protein>
    <recommendedName>
        <fullName evidence="1">F-box domain-containing protein</fullName>
    </recommendedName>
</protein>
<evidence type="ECO:0000313" key="2">
    <source>
        <dbReference type="EMBL" id="KAK6349890.1"/>
    </source>
</evidence>
<evidence type="ECO:0000313" key="3">
    <source>
        <dbReference type="Proteomes" id="UP001375240"/>
    </source>
</evidence>
<dbReference type="Proteomes" id="UP001375240">
    <property type="component" value="Unassembled WGS sequence"/>
</dbReference>
<dbReference type="CDD" id="cd09917">
    <property type="entry name" value="F-box_SF"/>
    <property type="match status" value="1"/>
</dbReference>
<comment type="caution">
    <text evidence="2">The sequence shown here is derived from an EMBL/GenBank/DDBJ whole genome shotgun (WGS) entry which is preliminary data.</text>
</comment>
<sequence>MPYSSPSISDLPVEVARMIFVYIPVVNLPAVRLTSHWFNEIASECLFKTLILDGQINLQGLNINRLKGLYKCPQWSWGHITRIDIKRLDDKWPRFCRAPVASDDSELLPSDSDLLCELKDITAGRIKSLKLSSSMNQKVDNLIIDLIAANPQIQSLDLSLSPYLMDSETFAAALAQVTNLRSFGFDFRWIDFKCDRDAHAVNFQSMWDLLKANANIEHLRFDLCNRGYYMNWYNYFIEWLEWRNNPAVSAYYGGALDPRRFYSTYAAHWPSALKLKTLQVGHTQFLESLYYSCNIRFFDPKVLKKLSLVMCPDVDGFLLRIANELESIRSLYFIQCVRTDTVNRILAVLPPLEELYLSMPLVGDPVLLSYDALGRHRQSLKTLFLETPNEFQEFSRTDSPRRAMQSLREYRGLEELALSGTPHTLERAEFPPNLRVLRIIQPEGSYYTFPEERFQAAIKQFCIEIVKQHSKTSTQLQIIAHSAEGYLAEYHYPAVVYFVQYPQIPGILKSSRRDGEPIFNLYNIEGYIYK</sequence>
<organism evidence="2 3">
    <name type="scientific">Orbilia brochopaga</name>
    <dbReference type="NCBI Taxonomy" id="3140254"/>
    <lineage>
        <taxon>Eukaryota</taxon>
        <taxon>Fungi</taxon>
        <taxon>Dikarya</taxon>
        <taxon>Ascomycota</taxon>
        <taxon>Pezizomycotina</taxon>
        <taxon>Orbiliomycetes</taxon>
        <taxon>Orbiliales</taxon>
        <taxon>Orbiliaceae</taxon>
        <taxon>Orbilia</taxon>
    </lineage>
</organism>
<dbReference type="EMBL" id="JAVHNQ010000004">
    <property type="protein sequence ID" value="KAK6349890.1"/>
    <property type="molecule type" value="Genomic_DNA"/>
</dbReference>
<dbReference type="PROSITE" id="PS50181">
    <property type="entry name" value="FBOX"/>
    <property type="match status" value="1"/>
</dbReference>
<dbReference type="SUPFAM" id="SSF81383">
    <property type="entry name" value="F-box domain"/>
    <property type="match status" value="1"/>
</dbReference>
<proteinExistence type="predicted"/>
<accession>A0AAV9UVB8</accession>
<evidence type="ECO:0000259" key="1">
    <source>
        <dbReference type="PROSITE" id="PS50181"/>
    </source>
</evidence>
<reference evidence="2 3" key="1">
    <citation type="submission" date="2019-10" db="EMBL/GenBank/DDBJ databases">
        <authorList>
            <person name="Palmer J.M."/>
        </authorList>
    </citation>
    <scope>NUCLEOTIDE SEQUENCE [LARGE SCALE GENOMIC DNA]</scope>
    <source>
        <strain evidence="2 3">TWF696</strain>
    </source>
</reference>
<keyword evidence="3" id="KW-1185">Reference proteome</keyword>
<dbReference type="AlphaFoldDB" id="A0AAV9UVB8"/>
<gene>
    <name evidence="2" type="ORF">TWF696_006150</name>
</gene>
<dbReference type="InterPro" id="IPR036047">
    <property type="entry name" value="F-box-like_dom_sf"/>
</dbReference>